<dbReference type="SUPFAM" id="SSF52518">
    <property type="entry name" value="Thiamin diphosphate-binding fold (THDP-binding)"/>
    <property type="match status" value="2"/>
</dbReference>
<dbReference type="CDD" id="cd00568">
    <property type="entry name" value="TPP_enzymes"/>
    <property type="match status" value="1"/>
</dbReference>
<evidence type="ECO:0000256" key="3">
    <source>
        <dbReference type="ARBA" id="ARBA00007812"/>
    </source>
</evidence>
<evidence type="ECO:0000259" key="9">
    <source>
        <dbReference type="Pfam" id="PF02776"/>
    </source>
</evidence>
<dbReference type="GO" id="GO:0003984">
    <property type="term" value="F:acetolactate synthase activity"/>
    <property type="evidence" value="ECO:0007669"/>
    <property type="project" value="TreeGrafter"/>
</dbReference>
<evidence type="ECO:0000256" key="2">
    <source>
        <dbReference type="ARBA" id="ARBA00001964"/>
    </source>
</evidence>
<dbReference type="GO" id="GO:0009099">
    <property type="term" value="P:L-valine biosynthetic process"/>
    <property type="evidence" value="ECO:0007669"/>
    <property type="project" value="TreeGrafter"/>
</dbReference>
<evidence type="ECO:0000256" key="6">
    <source>
        <dbReference type="RuleBase" id="RU362132"/>
    </source>
</evidence>
<dbReference type="InterPro" id="IPR045229">
    <property type="entry name" value="TPP_enz"/>
</dbReference>
<dbReference type="InterPro" id="IPR012000">
    <property type="entry name" value="Thiamin_PyroP_enz_cen_dom"/>
</dbReference>
<gene>
    <name evidence="10" type="ORF">FIL70_08475</name>
</gene>
<feature type="domain" description="Thiamine pyrophosphate enzyme TPP-binding" evidence="8">
    <location>
        <begin position="388"/>
        <end position="534"/>
    </location>
</feature>
<dbReference type="CDD" id="cd07035">
    <property type="entry name" value="TPP_PYR_POX_like"/>
    <property type="match status" value="1"/>
</dbReference>
<evidence type="ECO:0000256" key="5">
    <source>
        <dbReference type="ARBA" id="ARBA00023052"/>
    </source>
</evidence>
<dbReference type="GO" id="GO:0005948">
    <property type="term" value="C:acetolactate synthase complex"/>
    <property type="evidence" value="ECO:0007669"/>
    <property type="project" value="TreeGrafter"/>
</dbReference>
<protein>
    <submittedName>
        <fullName evidence="10">Thiamine pyrophosphate-binding protein</fullName>
    </submittedName>
</protein>
<dbReference type="Pfam" id="PF02776">
    <property type="entry name" value="TPP_enzyme_N"/>
    <property type="match status" value="1"/>
</dbReference>
<keyword evidence="5 6" id="KW-0786">Thiamine pyrophosphate</keyword>
<feature type="domain" description="Thiamine pyrophosphate enzyme N-terminal TPP-binding" evidence="9">
    <location>
        <begin position="7"/>
        <end position="121"/>
    </location>
</feature>
<reference evidence="10 11" key="1">
    <citation type="submission" date="2019-06" db="EMBL/GenBank/DDBJ databases">
        <title>Genome organization and adaptive potential of archetypical organophosphate degarding Sphingobium fuliginis ATCC 27551.</title>
        <authorList>
            <person name="Sarwar A."/>
            <person name="Parthasarathy S."/>
            <person name="Singh C."/>
            <person name="Siddavattam D."/>
        </authorList>
    </citation>
    <scope>NUCLEOTIDE SEQUENCE [LARGE SCALE GENOMIC DNA]</scope>
    <source>
        <strain evidence="10 11">ATCC 27551</strain>
    </source>
</reference>
<dbReference type="PANTHER" id="PTHR18968">
    <property type="entry name" value="THIAMINE PYROPHOSPHATE ENZYMES"/>
    <property type="match status" value="1"/>
</dbReference>
<evidence type="ECO:0000259" key="8">
    <source>
        <dbReference type="Pfam" id="PF02775"/>
    </source>
</evidence>
<comment type="cofactor">
    <cofactor evidence="2">
        <name>thiamine diphosphate</name>
        <dbReference type="ChEBI" id="CHEBI:58937"/>
    </cofactor>
</comment>
<dbReference type="SUPFAM" id="SSF52467">
    <property type="entry name" value="DHS-like NAD/FAD-binding domain"/>
    <property type="match status" value="1"/>
</dbReference>
<proteinExistence type="inferred from homology"/>
<dbReference type="InterPro" id="IPR012001">
    <property type="entry name" value="Thiamin_PyroP_enz_TPP-bd_dom"/>
</dbReference>
<name>A0A5B8CDG4_SPHSA</name>
<feature type="domain" description="Thiamine pyrophosphate enzyme central" evidence="7">
    <location>
        <begin position="193"/>
        <end position="322"/>
    </location>
</feature>
<dbReference type="Gene3D" id="3.40.50.1220">
    <property type="entry name" value="TPP-binding domain"/>
    <property type="match status" value="1"/>
</dbReference>
<evidence type="ECO:0000313" key="10">
    <source>
        <dbReference type="EMBL" id="QDC37249.1"/>
    </source>
</evidence>
<dbReference type="Proteomes" id="UP000311469">
    <property type="component" value="Chromosome cSF1"/>
</dbReference>
<dbReference type="InterPro" id="IPR000399">
    <property type="entry name" value="TPP-bd_CS"/>
</dbReference>
<dbReference type="PANTHER" id="PTHR18968:SF166">
    <property type="entry name" value="2-HYDROXYACYL-COA LYASE 2"/>
    <property type="match status" value="1"/>
</dbReference>
<organism evidence="10 11">
    <name type="scientific">Sphingobium fuliginis ATCC 27551</name>
    <dbReference type="NCBI Taxonomy" id="1208342"/>
    <lineage>
        <taxon>Bacteria</taxon>
        <taxon>Pseudomonadati</taxon>
        <taxon>Pseudomonadota</taxon>
        <taxon>Alphaproteobacteria</taxon>
        <taxon>Sphingomonadales</taxon>
        <taxon>Sphingomonadaceae</taxon>
        <taxon>Sphingobium</taxon>
    </lineage>
</organism>
<dbReference type="RefSeq" id="WP_140042048.1">
    <property type="nucleotide sequence ID" value="NZ_CP041016.1"/>
</dbReference>
<comment type="cofactor">
    <cofactor evidence="1">
        <name>Mg(2+)</name>
        <dbReference type="ChEBI" id="CHEBI:18420"/>
    </cofactor>
</comment>
<dbReference type="PROSITE" id="PS00187">
    <property type="entry name" value="TPP_ENZYMES"/>
    <property type="match status" value="1"/>
</dbReference>
<dbReference type="GO" id="GO:0000287">
    <property type="term" value="F:magnesium ion binding"/>
    <property type="evidence" value="ECO:0007669"/>
    <property type="project" value="InterPro"/>
</dbReference>
<accession>A0A5B8CDG4</accession>
<dbReference type="Pfam" id="PF02775">
    <property type="entry name" value="TPP_enzyme_C"/>
    <property type="match status" value="1"/>
</dbReference>
<evidence type="ECO:0000259" key="7">
    <source>
        <dbReference type="Pfam" id="PF00205"/>
    </source>
</evidence>
<dbReference type="Gene3D" id="3.40.50.970">
    <property type="match status" value="2"/>
</dbReference>
<keyword evidence="4" id="KW-0479">Metal-binding</keyword>
<dbReference type="GO" id="GO:0009097">
    <property type="term" value="P:isoleucine biosynthetic process"/>
    <property type="evidence" value="ECO:0007669"/>
    <property type="project" value="TreeGrafter"/>
</dbReference>
<evidence type="ECO:0000313" key="11">
    <source>
        <dbReference type="Proteomes" id="UP000311469"/>
    </source>
</evidence>
<dbReference type="GO" id="GO:0030976">
    <property type="term" value="F:thiamine pyrophosphate binding"/>
    <property type="evidence" value="ECO:0007669"/>
    <property type="project" value="InterPro"/>
</dbReference>
<comment type="similarity">
    <text evidence="3 6">Belongs to the TPP enzyme family.</text>
</comment>
<evidence type="ECO:0000256" key="4">
    <source>
        <dbReference type="ARBA" id="ARBA00022723"/>
    </source>
</evidence>
<dbReference type="GO" id="GO:0050660">
    <property type="term" value="F:flavin adenine dinucleotide binding"/>
    <property type="evidence" value="ECO:0007669"/>
    <property type="project" value="TreeGrafter"/>
</dbReference>
<dbReference type="EMBL" id="CP041016">
    <property type="protein sequence ID" value="QDC37249.1"/>
    <property type="molecule type" value="Genomic_DNA"/>
</dbReference>
<evidence type="ECO:0000256" key="1">
    <source>
        <dbReference type="ARBA" id="ARBA00001946"/>
    </source>
</evidence>
<dbReference type="InterPro" id="IPR011766">
    <property type="entry name" value="TPP_enzyme_TPP-bd"/>
</dbReference>
<dbReference type="InterPro" id="IPR029035">
    <property type="entry name" value="DHS-like_NAD/FAD-binding_dom"/>
</dbReference>
<dbReference type="Pfam" id="PF00205">
    <property type="entry name" value="TPP_enzyme_M"/>
    <property type="match status" value="1"/>
</dbReference>
<dbReference type="InterPro" id="IPR029061">
    <property type="entry name" value="THDP-binding"/>
</dbReference>
<dbReference type="AlphaFoldDB" id="A0A5B8CDG4"/>
<dbReference type="KEGG" id="sufl:FIL70_08475"/>
<sequence>MTSTPRNVHQAIARALVDNGIDTIFGLMGDANMYMVDSFIRDCGGRFVSSANEAGAIMMALGYASLSGKPGICSVTHGPGLTNTITGIVEGVRGSVPLVLLCGDTDVVDRENLQSAPQREFITDAGAGFEQLRSPKTVAEDVARVLRRAMIERRPVALNAPLDFDWSPVEDYRPVRAQVPEWRATVTASEDLDNAIGMIASARRPVVLAGRGAASAEAREALIALAARIEAPLVTTLKAKDLFRGEAFNLGICGTVSTDSAVEAMMTCDCLISFGASLNKYTLSHGTFAKDKRIVQVNLEATEIGKNLSVDAGLVGDPAAVAKLIIHWLDEAEIPGSGYRTQELQEAIDADVPPPSARSDHGDGTMDYKQSLLRLDELLPTDRVVVTDGGRFMVETWKTIGVTGPANFLTTINFASIGLGLSHAIGATFAKPGQPVVAFCGDGGFMNGGLAEFNTAVRHKADLIVIICNDGAYGAEHHKFLNRQMEPTSIAFDWPDFAPVAVALGGEGVTVRSDEDWAAVSRAIENRTKPLLIDLKLDPSRVPWDR</sequence>